<organism evidence="1 2">
    <name type="scientific">Calocera cornea HHB12733</name>
    <dbReference type="NCBI Taxonomy" id="1353952"/>
    <lineage>
        <taxon>Eukaryota</taxon>
        <taxon>Fungi</taxon>
        <taxon>Dikarya</taxon>
        <taxon>Basidiomycota</taxon>
        <taxon>Agaricomycotina</taxon>
        <taxon>Dacrymycetes</taxon>
        <taxon>Dacrymycetales</taxon>
        <taxon>Dacrymycetaceae</taxon>
        <taxon>Calocera</taxon>
    </lineage>
</organism>
<evidence type="ECO:0008006" key="3">
    <source>
        <dbReference type="Google" id="ProtNLM"/>
    </source>
</evidence>
<proteinExistence type="predicted"/>
<keyword evidence="2" id="KW-1185">Reference proteome</keyword>
<dbReference type="InParanoid" id="A0A165FAE3"/>
<accession>A0A165FAE3</accession>
<dbReference type="OrthoDB" id="3222238at2759"/>
<dbReference type="STRING" id="1353952.A0A165FAE3"/>
<dbReference type="Gene3D" id="3.80.10.10">
    <property type="entry name" value="Ribonuclease Inhibitor"/>
    <property type="match status" value="1"/>
</dbReference>
<dbReference type="InterPro" id="IPR032675">
    <property type="entry name" value="LRR_dom_sf"/>
</dbReference>
<dbReference type="EMBL" id="KV423977">
    <property type="protein sequence ID" value="KZT56466.1"/>
    <property type="molecule type" value="Genomic_DNA"/>
</dbReference>
<sequence>MFKGSCLLSARGPPRRAGTWKRSSSQTAILALSGFMKKTSAAHIRANISSRDFSICVRSTFIMDDVEESPKSQTQPKYYHHVNMTAPIDGFSPALRRDPQELALNIPELMSAFAQQLDDNASLVSLACTCKRFTDICLTWLWYEPAFTGSPLMEMLYLFPEEVHKSLDDSQNPNLKIPVAVFERFDYYMKFIRSINLWHHGREGYVARILTTSRPGVWLFPALIELHLGASGEELETVLAYLTPTLRKLWLNHWDGRGGREIQPNPALKKTLSHVCRLSNLAALDMADTLYTPLEDDSDIVQGFIRLASQLSDFRCQSFLTLRSVFNALSLNPKLSSVFLNTITEGEMYVPLPDLIEGLREQFEALTTLGLYCTMEQAVAVFTHLRRSIPHVNLKISTAIAASDLHTVISSIYSVDHIQSLRVSSAGNLEDDDIEPPIRISEVIAPLSGCQLLQKLELILSFTGEQMMRDDEIAQFFQAWPKLSLCTILNEAEGELETLEGEETSFGLSLRAVLAAARYCPCLTELTIPFVDTNDIPDVGDVPRYDHALALQLCSTHVHNLTEVADFVRRLWSSGDISTNGCEHSPAARVTV</sequence>
<gene>
    <name evidence="1" type="ORF">CALCODRAFT_509443</name>
</gene>
<reference evidence="1 2" key="1">
    <citation type="journal article" date="2016" name="Mol. Biol. Evol.">
        <title>Comparative Genomics of Early-Diverging Mushroom-Forming Fungi Provides Insights into the Origins of Lignocellulose Decay Capabilities.</title>
        <authorList>
            <person name="Nagy L.G."/>
            <person name="Riley R."/>
            <person name="Tritt A."/>
            <person name="Adam C."/>
            <person name="Daum C."/>
            <person name="Floudas D."/>
            <person name="Sun H."/>
            <person name="Yadav J.S."/>
            <person name="Pangilinan J."/>
            <person name="Larsson K.H."/>
            <person name="Matsuura K."/>
            <person name="Barry K."/>
            <person name="Labutti K."/>
            <person name="Kuo R."/>
            <person name="Ohm R.A."/>
            <person name="Bhattacharya S.S."/>
            <person name="Shirouzu T."/>
            <person name="Yoshinaga Y."/>
            <person name="Martin F.M."/>
            <person name="Grigoriev I.V."/>
            <person name="Hibbett D.S."/>
        </authorList>
    </citation>
    <scope>NUCLEOTIDE SEQUENCE [LARGE SCALE GENOMIC DNA]</scope>
    <source>
        <strain evidence="1 2">HHB12733</strain>
    </source>
</reference>
<dbReference type="Proteomes" id="UP000076842">
    <property type="component" value="Unassembled WGS sequence"/>
</dbReference>
<dbReference type="AlphaFoldDB" id="A0A165FAE3"/>
<evidence type="ECO:0000313" key="2">
    <source>
        <dbReference type="Proteomes" id="UP000076842"/>
    </source>
</evidence>
<evidence type="ECO:0000313" key="1">
    <source>
        <dbReference type="EMBL" id="KZT56466.1"/>
    </source>
</evidence>
<name>A0A165FAE3_9BASI</name>
<protein>
    <recommendedName>
        <fullName evidence="3">F-box domain-containing protein</fullName>
    </recommendedName>
</protein>